<accession>A0A2S9QR64</accession>
<comment type="caution">
    <text evidence="1">The sequence shown here is derived from an EMBL/GenBank/DDBJ whole genome shotgun (WGS) entry which is preliminary data.</text>
</comment>
<dbReference type="NCBIfam" id="TIGR03713">
    <property type="entry name" value="acc_sec_asp1"/>
    <property type="match status" value="1"/>
</dbReference>
<dbReference type="AlphaFoldDB" id="A0A2S9QR64"/>
<dbReference type="InterPro" id="IPR022372">
    <property type="entry name" value="Accessory_SS_Asp1"/>
</dbReference>
<dbReference type="OrthoDB" id="9767875at2"/>
<proteinExistence type="predicted"/>
<name>A0A2S9QR64_9MICO</name>
<dbReference type="Pfam" id="PF16993">
    <property type="entry name" value="Asp1"/>
    <property type="match status" value="1"/>
</dbReference>
<evidence type="ECO:0000313" key="2">
    <source>
        <dbReference type="Proteomes" id="UP000238650"/>
    </source>
</evidence>
<evidence type="ECO:0000313" key="1">
    <source>
        <dbReference type="EMBL" id="PRI12083.1"/>
    </source>
</evidence>
<gene>
    <name evidence="1" type="ORF">B4915_03215</name>
</gene>
<organism evidence="1 2">
    <name type="scientific">Leucobacter massiliensis</name>
    <dbReference type="NCBI Taxonomy" id="1686285"/>
    <lineage>
        <taxon>Bacteria</taxon>
        <taxon>Bacillati</taxon>
        <taxon>Actinomycetota</taxon>
        <taxon>Actinomycetes</taxon>
        <taxon>Micrococcales</taxon>
        <taxon>Microbacteriaceae</taxon>
        <taxon>Leucobacter</taxon>
    </lineage>
</organism>
<sequence length="521" mass="57814">MIDFVPAWYPPERPWYSTEEVWFRGETEPQIDDTVSRLRIFREGDEQARLLILNYAPGLRRTLHAQGLFDVPYWSFFDEVQGLDDDYARPLDFLDLDWPADVAFFYNPFVVTVMRGAGVYARVYLSRAGTLHSVRYYGDGMPTVEHVYDDRGFLSSVLMHDEVGLPVTQYYLSRAGDVIVSEDVRSGRIDVVQGEDERFRHPSYENWEALIADFLAAELGGGGPEDTVVLAVSPQHDALVASALGAQLLVLSCSAARPARVDEALLARAGAVFADFGDPWGDDPEPSGAWSTLPVLSIYPLEDRPGFGASANESRVYVSVFADGIDAAELDFAIATMAPQLVRDRTHLLVCTARPQDLDHVHAVQGVIAGYHRLDLAVLEEDETLRLAVDVGVADEPEEKIQLTSVESEAELSRVMARSRVLVDLGPRPSIRLSAAAIDAGVPQINRAEHELATHRINGYTIGDDDELGAALDYFLNGLEHWNQSLVQCRVLVDLFSPREVLARWELIREGVAHARAADRP</sequence>
<dbReference type="GO" id="GO:0015031">
    <property type="term" value="P:protein transport"/>
    <property type="evidence" value="ECO:0007669"/>
    <property type="project" value="InterPro"/>
</dbReference>
<dbReference type="Proteomes" id="UP000238650">
    <property type="component" value="Unassembled WGS sequence"/>
</dbReference>
<dbReference type="EMBL" id="MWZD01000013">
    <property type="protein sequence ID" value="PRI12083.1"/>
    <property type="molecule type" value="Genomic_DNA"/>
</dbReference>
<dbReference type="RefSeq" id="WP_105804392.1">
    <property type="nucleotide sequence ID" value="NZ_MWZD01000013.1"/>
</dbReference>
<protein>
    <submittedName>
        <fullName evidence="1">Accessory Sec system protein Asp1</fullName>
    </submittedName>
</protein>
<keyword evidence="2" id="KW-1185">Reference proteome</keyword>
<reference evidence="1 2" key="1">
    <citation type="journal article" date="2017" name="New Microbes New Infect">
        <title>Genome sequence of 'Leucobacter massiliensis' sp. nov. isolated from human pharynx after travel to the 2014 Hajj.</title>
        <authorList>
            <person name="Leangapichart T."/>
            <person name="Gautret P."/>
            <person name="Nguyen T.T."/>
            <person name="Armstrong N."/>
            <person name="Rolain J.M."/>
        </authorList>
    </citation>
    <scope>NUCLEOTIDE SEQUENCE [LARGE SCALE GENOMIC DNA]</scope>
    <source>
        <strain evidence="1 2">122RC15</strain>
    </source>
</reference>